<protein>
    <submittedName>
        <fullName evidence="1">Uncharacterized protein</fullName>
    </submittedName>
</protein>
<keyword evidence="2" id="KW-1185">Reference proteome</keyword>
<gene>
    <name evidence="1" type="ORF">Vadar_020404</name>
</gene>
<name>A0ACB7YZ52_9ERIC</name>
<sequence>MSSSDSRIIEKGQISQPVRIAANVNADSNHRKNLSRNGTLDCDVMPSSDTAQSRTLSKLLPFSKSPNPIDGEVLCGRPAVDMKLGEEQMNLAHWIQQCIKKGKVARVIDPSVSGQIAPRCLKSFVVLANNCLHKSPKSRPTMAEVLDSLELALSQQRGRTNGILTKTFHSVINKWLKEMKNISSSSGQSRDLLSSSEDPEIHFKYIKAALKTGQIEEVERVTRESNCYDPEKTKNFLMKAKLRDPQPLINVCDRFGFVPDLIDYLYSNNMLRYIEGYVQKVNPGNALLVVGQLLNDGCPEDFIEGLILSVRSQLLPIKPLVEEFEKRNRLRLLTQFLEHLVNEGSQDVYVHNALGKIYNRDSDNNPDHFLTTNQYYDSRVVGKYCEKRDPTLAVVAYCRGQCDYELISVTNKNALFKLQARYVVERMDGDLWKMVLNPENKFRRQLIDHVASTESKSLAQVSAAVNAFMAAHLPCELCELLEKFLLQNYALSGIFSLQKWRILMAIQALKDQQYTKAVAIFQKLTWIPKRSKKGLGRQAKEVGGLGFSPFLVGFQRFGEANNSSPAKCCLSDRRQRRPLVSCRILEALCRYEGAGKERKSRAE</sequence>
<evidence type="ECO:0000313" key="2">
    <source>
        <dbReference type="Proteomes" id="UP000828048"/>
    </source>
</evidence>
<accession>A0ACB7YZ52</accession>
<proteinExistence type="predicted"/>
<comment type="caution">
    <text evidence="1">The sequence shown here is derived from an EMBL/GenBank/DDBJ whole genome shotgun (WGS) entry which is preliminary data.</text>
</comment>
<evidence type="ECO:0000313" key="1">
    <source>
        <dbReference type="EMBL" id="KAH7858139.1"/>
    </source>
</evidence>
<dbReference type="EMBL" id="CM037153">
    <property type="protein sequence ID" value="KAH7858139.1"/>
    <property type="molecule type" value="Genomic_DNA"/>
</dbReference>
<reference evidence="1 2" key="1">
    <citation type="journal article" date="2021" name="Hortic Res">
        <title>High-quality reference genome and annotation aids understanding of berry development for evergreen blueberry (Vaccinium darrowii).</title>
        <authorList>
            <person name="Yu J."/>
            <person name="Hulse-Kemp A.M."/>
            <person name="Babiker E."/>
            <person name="Staton M."/>
        </authorList>
    </citation>
    <scope>NUCLEOTIDE SEQUENCE [LARGE SCALE GENOMIC DNA]</scope>
    <source>
        <strain evidence="2">cv. NJ 8807/NJ 8810</strain>
        <tissue evidence="1">Young leaf</tissue>
    </source>
</reference>
<organism evidence="1 2">
    <name type="scientific">Vaccinium darrowii</name>
    <dbReference type="NCBI Taxonomy" id="229202"/>
    <lineage>
        <taxon>Eukaryota</taxon>
        <taxon>Viridiplantae</taxon>
        <taxon>Streptophyta</taxon>
        <taxon>Embryophyta</taxon>
        <taxon>Tracheophyta</taxon>
        <taxon>Spermatophyta</taxon>
        <taxon>Magnoliopsida</taxon>
        <taxon>eudicotyledons</taxon>
        <taxon>Gunneridae</taxon>
        <taxon>Pentapetalae</taxon>
        <taxon>asterids</taxon>
        <taxon>Ericales</taxon>
        <taxon>Ericaceae</taxon>
        <taxon>Vaccinioideae</taxon>
        <taxon>Vaccinieae</taxon>
        <taxon>Vaccinium</taxon>
    </lineage>
</organism>
<dbReference type="Proteomes" id="UP000828048">
    <property type="component" value="Chromosome 3"/>
</dbReference>